<keyword evidence="2" id="KW-0540">Nuclease</keyword>
<keyword evidence="2" id="KW-0269">Exonuclease</keyword>
<proteinExistence type="predicted"/>
<keyword evidence="2" id="KW-0378">Hydrolase</keyword>
<evidence type="ECO:0000313" key="3">
    <source>
        <dbReference type="Proteomes" id="UP001597196"/>
    </source>
</evidence>
<comment type="caution">
    <text evidence="2">The sequence shown here is derived from an EMBL/GenBank/DDBJ whole genome shotgun (WGS) entry which is preliminary data.</text>
</comment>
<dbReference type="Proteomes" id="UP001597196">
    <property type="component" value="Unassembled WGS sequence"/>
</dbReference>
<dbReference type="Gene3D" id="3.30.420.10">
    <property type="entry name" value="Ribonuclease H-like superfamily/Ribonuclease H"/>
    <property type="match status" value="1"/>
</dbReference>
<evidence type="ECO:0000259" key="1">
    <source>
        <dbReference type="PROSITE" id="PS50172"/>
    </source>
</evidence>
<dbReference type="Pfam" id="PF00929">
    <property type="entry name" value="RNase_T"/>
    <property type="match status" value="1"/>
</dbReference>
<dbReference type="Pfam" id="PF16589">
    <property type="entry name" value="BRCT_2"/>
    <property type="match status" value="1"/>
</dbReference>
<dbReference type="GO" id="GO:0004527">
    <property type="term" value="F:exonuclease activity"/>
    <property type="evidence" value="ECO:0007669"/>
    <property type="project" value="UniProtKB-KW"/>
</dbReference>
<feature type="domain" description="BRCT" evidence="1">
    <location>
        <begin position="329"/>
        <end position="378"/>
    </location>
</feature>
<reference evidence="3" key="1">
    <citation type="journal article" date="2019" name="Int. J. Syst. Evol. Microbiol.">
        <title>The Global Catalogue of Microorganisms (GCM) 10K type strain sequencing project: providing services to taxonomists for standard genome sequencing and annotation.</title>
        <authorList>
            <consortium name="The Broad Institute Genomics Platform"/>
            <consortium name="The Broad Institute Genome Sequencing Center for Infectious Disease"/>
            <person name="Wu L."/>
            <person name="Ma J."/>
        </authorList>
    </citation>
    <scope>NUCLEOTIDE SEQUENCE [LARGE SCALE GENOMIC DNA]</scope>
    <source>
        <strain evidence="3">CCM 8980</strain>
    </source>
</reference>
<dbReference type="SUPFAM" id="SSF52113">
    <property type="entry name" value="BRCT domain"/>
    <property type="match status" value="1"/>
</dbReference>
<gene>
    <name evidence="2" type="ORF">ACFQ4P_01515</name>
</gene>
<dbReference type="Gene3D" id="3.40.50.10190">
    <property type="entry name" value="BRCT domain"/>
    <property type="match status" value="1"/>
</dbReference>
<dbReference type="CDD" id="cd06127">
    <property type="entry name" value="DEDDh"/>
    <property type="match status" value="1"/>
</dbReference>
<dbReference type="InterPro" id="IPR001357">
    <property type="entry name" value="BRCT_dom"/>
</dbReference>
<dbReference type="InterPro" id="IPR013520">
    <property type="entry name" value="Ribonucl_H"/>
</dbReference>
<keyword evidence="3" id="KW-1185">Reference proteome</keyword>
<dbReference type="RefSeq" id="WP_203636935.1">
    <property type="nucleotide sequence ID" value="NZ_BOLS01000001.1"/>
</dbReference>
<dbReference type="PANTHER" id="PTHR30231">
    <property type="entry name" value="DNA POLYMERASE III SUBUNIT EPSILON"/>
    <property type="match status" value="1"/>
</dbReference>
<dbReference type="InterPro" id="IPR012337">
    <property type="entry name" value="RNaseH-like_sf"/>
</dbReference>
<dbReference type="PROSITE" id="PS50172">
    <property type="entry name" value="BRCT"/>
    <property type="match status" value="1"/>
</dbReference>
<dbReference type="SUPFAM" id="SSF53098">
    <property type="entry name" value="Ribonuclease H-like"/>
    <property type="match status" value="1"/>
</dbReference>
<evidence type="ECO:0000313" key="2">
    <source>
        <dbReference type="EMBL" id="MFD1428925.1"/>
    </source>
</evidence>
<dbReference type="InterPro" id="IPR036397">
    <property type="entry name" value="RNaseH_sf"/>
</dbReference>
<sequence>MFVQPTTKTDFDETIARYAPYPTDRIDENNLLVGDVVALWWFTQHPKFPDVYSPKYFRRIYAVDLPTELGKFIQDGYLVRQDERLIGTNRASALISEFEWIIKAHRAGSQDLFYEKRKALASRDISRNPGNASIYQLPSHPDLASDFISLDIETTGTNYAFDDVIQVSATHVMNGLETEKFTSFIDPAQSVPAHITNLTGIRQEDVDNAPKLNELADELMSFIGDRLVIGWNLKGFDLPFLKAKGIDLTNNSILDVMLLARRRKHQGVNSQLTTVKHMLGVKALSHNALTDARATEVLYALLLSLPSVASAATGGKIASTNSTVFNYTDTTPLFENMRFVFTGTIDDGQYTRKQMEHIVKSHGGTVGPTLTEKTDYYVEGVQTAHNLTDGETSSKERKYLALQEAGVDIYKMNGQDFDKLLRTSKEQFE</sequence>
<organism evidence="2 3">
    <name type="scientific">Lacticaseibacillus mingshuiensis</name>
    <dbReference type="NCBI Taxonomy" id="2799574"/>
    <lineage>
        <taxon>Bacteria</taxon>
        <taxon>Bacillati</taxon>
        <taxon>Bacillota</taxon>
        <taxon>Bacilli</taxon>
        <taxon>Lactobacillales</taxon>
        <taxon>Lactobacillaceae</taxon>
        <taxon>Lacticaseibacillus</taxon>
    </lineage>
</organism>
<protein>
    <submittedName>
        <fullName evidence="2">Exonuclease domain-containing protein</fullName>
    </submittedName>
</protein>
<name>A0ABW4CGF8_9LACO</name>
<accession>A0ABW4CGF8</accession>
<dbReference type="EMBL" id="JBHTOC010000001">
    <property type="protein sequence ID" value="MFD1428925.1"/>
    <property type="molecule type" value="Genomic_DNA"/>
</dbReference>
<dbReference type="InterPro" id="IPR036420">
    <property type="entry name" value="BRCT_dom_sf"/>
</dbReference>
<dbReference type="CDD" id="cd17748">
    <property type="entry name" value="BRCT_DNA_ligase_like"/>
    <property type="match status" value="1"/>
</dbReference>
<dbReference type="PANTHER" id="PTHR30231:SF41">
    <property type="entry name" value="DNA POLYMERASE III SUBUNIT EPSILON"/>
    <property type="match status" value="1"/>
</dbReference>
<dbReference type="SMART" id="SM00479">
    <property type="entry name" value="EXOIII"/>
    <property type="match status" value="1"/>
</dbReference>